<comment type="cofactor">
    <cofactor evidence="1">
        <name>[4Fe-4S] cluster</name>
        <dbReference type="ChEBI" id="CHEBI:49883"/>
    </cofactor>
</comment>
<dbReference type="Pfam" id="PF01930">
    <property type="entry name" value="Cas_Cas4"/>
    <property type="match status" value="1"/>
</dbReference>
<dbReference type="EMBL" id="JARSFG010000003">
    <property type="protein sequence ID" value="MEC1177369.1"/>
    <property type="molecule type" value="Genomic_DNA"/>
</dbReference>
<reference evidence="15 16" key="1">
    <citation type="submission" date="2023-03" db="EMBL/GenBank/DDBJ databases">
        <title>Bacillus Genome Sequencing.</title>
        <authorList>
            <person name="Dunlap C."/>
        </authorList>
    </citation>
    <scope>NUCLEOTIDE SEQUENCE [LARGE SCALE GENOMIC DNA]</scope>
    <source>
        <strain evidence="15 16">B-59205</strain>
    </source>
</reference>
<name>A0AAW9NQ13_9BACL</name>
<evidence type="ECO:0000256" key="1">
    <source>
        <dbReference type="ARBA" id="ARBA00001966"/>
    </source>
</evidence>
<evidence type="ECO:0000256" key="10">
    <source>
        <dbReference type="ARBA" id="ARBA00023014"/>
    </source>
</evidence>
<evidence type="ECO:0000256" key="4">
    <source>
        <dbReference type="ARBA" id="ARBA00020049"/>
    </source>
</evidence>
<keyword evidence="11 13" id="KW-0051">Antiviral defense</keyword>
<keyword evidence="5 13" id="KW-0540">Nuclease</keyword>
<dbReference type="Proteomes" id="UP001344888">
    <property type="component" value="Unassembled WGS sequence"/>
</dbReference>
<comment type="similarity">
    <text evidence="2 13">Belongs to the CRISPR-associated exonuclease Cas4 family.</text>
</comment>
<comment type="cofactor">
    <cofactor evidence="13">
        <name>iron-sulfur cluster</name>
        <dbReference type="ChEBI" id="CHEBI:30408"/>
    </cofactor>
</comment>
<comment type="function">
    <text evidence="13">CRISPR (clustered regularly interspaced short palindromic repeat) is an adaptive immune system that provides protection against mobile genetic elements (viruses, transposable elements and conjugative plasmids). CRISPR clusters contain sequences complementary to antecedent mobile elements and target invading nucleic acids. CRISPR clusters are transcribed and processed into CRISPR RNA (crRNA).</text>
</comment>
<dbReference type="GO" id="GO:0051607">
    <property type="term" value="P:defense response to virus"/>
    <property type="evidence" value="ECO:0007669"/>
    <property type="project" value="UniProtKB-KW"/>
</dbReference>
<dbReference type="Gene3D" id="3.90.320.10">
    <property type="match status" value="1"/>
</dbReference>
<dbReference type="InterPro" id="IPR022765">
    <property type="entry name" value="Dna2/Cas4_DUF83"/>
</dbReference>
<dbReference type="NCBIfam" id="TIGR00372">
    <property type="entry name" value="cas4"/>
    <property type="match status" value="1"/>
</dbReference>
<evidence type="ECO:0000256" key="11">
    <source>
        <dbReference type="ARBA" id="ARBA00023118"/>
    </source>
</evidence>
<keyword evidence="9 13" id="KW-0408">Iron</keyword>
<evidence type="ECO:0000313" key="15">
    <source>
        <dbReference type="EMBL" id="MEC1177369.1"/>
    </source>
</evidence>
<dbReference type="InterPro" id="IPR013343">
    <property type="entry name" value="CRISPR-assoc_prot_Cas4"/>
</dbReference>
<evidence type="ECO:0000256" key="13">
    <source>
        <dbReference type="RuleBase" id="RU365022"/>
    </source>
</evidence>
<comment type="caution">
    <text evidence="15">The sequence shown here is derived from an EMBL/GenBank/DDBJ whole genome shotgun (WGS) entry which is preliminary data.</text>
</comment>
<evidence type="ECO:0000256" key="3">
    <source>
        <dbReference type="ARBA" id="ARBA00012768"/>
    </source>
</evidence>
<gene>
    <name evidence="15" type="primary">cas4</name>
    <name evidence="15" type="ORF">P9B03_02635</name>
</gene>
<keyword evidence="7 13" id="KW-0378">Hydrolase</keyword>
<evidence type="ECO:0000259" key="14">
    <source>
        <dbReference type="Pfam" id="PF01930"/>
    </source>
</evidence>
<keyword evidence="10 13" id="KW-0411">Iron-sulfur</keyword>
<evidence type="ECO:0000256" key="5">
    <source>
        <dbReference type="ARBA" id="ARBA00022722"/>
    </source>
</evidence>
<dbReference type="PANTHER" id="PTHR36531:SF6">
    <property type="entry name" value="DNA REPLICATION ATP-DEPENDENT HELICASE_NUCLEASE DNA2"/>
    <property type="match status" value="1"/>
</dbReference>
<accession>A0AAW9NQ13</accession>
<evidence type="ECO:0000256" key="8">
    <source>
        <dbReference type="ARBA" id="ARBA00022839"/>
    </source>
</evidence>
<sequence>MMVYNEEQFLMLSGLQHFVFCRRQWALIHIEQVWVDNVLTVEGNALHEKADDPFIREKRGDTIYVRALPIHSHTLGISGICDMVEFTRTVNGITLANEEGQFVVKPIEYKKGAPKKHDADIAQLVAQVLCLEEMLQTTIDEAALYYHETRRREIVMITTEWRDKVIAMIKEMHQYYERQHTPRVKTGKHCKSCSLQHICLPELLSKESVFTYIDRVTKE</sequence>
<dbReference type="GO" id="GO:0051536">
    <property type="term" value="F:iron-sulfur cluster binding"/>
    <property type="evidence" value="ECO:0007669"/>
    <property type="project" value="UniProtKB-KW"/>
</dbReference>
<evidence type="ECO:0000256" key="7">
    <source>
        <dbReference type="ARBA" id="ARBA00022801"/>
    </source>
</evidence>
<dbReference type="AlphaFoldDB" id="A0AAW9NQ13"/>
<evidence type="ECO:0000313" key="16">
    <source>
        <dbReference type="Proteomes" id="UP001344888"/>
    </source>
</evidence>
<comment type="cofactor">
    <cofactor evidence="13">
        <name>Mg(2+)</name>
        <dbReference type="ChEBI" id="CHEBI:18420"/>
    </cofactor>
    <cofactor evidence="13">
        <name>Mn(2+)</name>
        <dbReference type="ChEBI" id="CHEBI:29035"/>
    </cofactor>
    <text evidence="13">Mg(2+) or Mn(2+) required for ssDNA cleavage activity.</text>
</comment>
<evidence type="ECO:0000256" key="12">
    <source>
        <dbReference type="ARBA" id="ARBA00023211"/>
    </source>
</evidence>
<evidence type="ECO:0000256" key="2">
    <source>
        <dbReference type="ARBA" id="ARBA00009189"/>
    </source>
</evidence>
<protein>
    <recommendedName>
        <fullName evidence="4 13">CRISPR-associated exonuclease Cas4</fullName>
        <ecNumber evidence="3 13">3.1.12.1</ecNumber>
    </recommendedName>
</protein>
<keyword evidence="6 13" id="KW-0479">Metal-binding</keyword>
<keyword evidence="12 13" id="KW-0464">Manganese</keyword>
<dbReference type="PANTHER" id="PTHR36531">
    <property type="entry name" value="CRISPR-ASSOCIATED EXONUCLEASE CAS4"/>
    <property type="match status" value="1"/>
</dbReference>
<proteinExistence type="inferred from homology"/>
<organism evidence="15 16">
    <name type="scientific">Metasolibacillus meyeri</name>
    <dbReference type="NCBI Taxonomy" id="1071052"/>
    <lineage>
        <taxon>Bacteria</taxon>
        <taxon>Bacillati</taxon>
        <taxon>Bacillota</taxon>
        <taxon>Bacilli</taxon>
        <taxon>Bacillales</taxon>
        <taxon>Caryophanaceae</taxon>
        <taxon>Metasolibacillus</taxon>
    </lineage>
</organism>
<evidence type="ECO:0000256" key="6">
    <source>
        <dbReference type="ARBA" id="ARBA00022723"/>
    </source>
</evidence>
<dbReference type="EC" id="3.1.12.1" evidence="3 13"/>
<keyword evidence="16" id="KW-1185">Reference proteome</keyword>
<dbReference type="InterPro" id="IPR011604">
    <property type="entry name" value="PDDEXK-like_dom_sf"/>
</dbReference>
<feature type="domain" description="DUF83" evidence="14">
    <location>
        <begin position="14"/>
        <end position="200"/>
    </location>
</feature>
<dbReference type="InterPro" id="IPR051827">
    <property type="entry name" value="Cas4_exonuclease"/>
</dbReference>
<keyword evidence="8 13" id="KW-0269">Exonuclease</keyword>
<dbReference type="GO" id="GO:0046872">
    <property type="term" value="F:metal ion binding"/>
    <property type="evidence" value="ECO:0007669"/>
    <property type="project" value="UniProtKB-KW"/>
</dbReference>
<evidence type="ECO:0000256" key="9">
    <source>
        <dbReference type="ARBA" id="ARBA00023004"/>
    </source>
</evidence>
<dbReference type="GO" id="GO:0004527">
    <property type="term" value="F:exonuclease activity"/>
    <property type="evidence" value="ECO:0007669"/>
    <property type="project" value="UniProtKB-KW"/>
</dbReference>